<dbReference type="InterPro" id="IPR005674">
    <property type="entry name" value="CocE/Ser_esterase"/>
</dbReference>
<dbReference type="Gene3D" id="2.60.120.260">
    <property type="entry name" value="Galactose-binding domain-like"/>
    <property type="match status" value="1"/>
</dbReference>
<dbReference type="NCBIfam" id="TIGR00976">
    <property type="entry name" value="CocE_NonD"/>
    <property type="match status" value="1"/>
</dbReference>
<dbReference type="InterPro" id="IPR029058">
    <property type="entry name" value="AB_hydrolase_fold"/>
</dbReference>
<accession>A0A7W6DA71</accession>
<sequence>MTRIVDTFPREVRTLDPVFITMRDGARLAATIWLPRDAVERPVPAILELIPYRRRDGTVFRDMKMHPYVAGHGFACCRVDIRGSGDSEGLLADEYAEQEQDDACEIIAWLASQPWCTGAVGMTGISWGGFNALQVAARRPPALKAVIALCCSDDRYADDVHYYGGNLLTEDGMWASFILGLGALPPDPQVVGERWRAMWRERLEATACWSSVWLRHQRRDAYWKRGSVCEDFSRIDIPVYAISGWDDTYFNAVPRLMEGLSSPRKGLIGPWTHAYPFLGDPGPAIDYLGEAIRWWRHWLEGIDTGIMDEPAYTTYLKDPHRPAHCYPHHSGRWVRDPAWPSPNIADRVLFLNAGTLDAEPAEGRTMRLRSPVTAGRDCGRYGGYGGEVPDMAGDQRREDGLGLSFETSPLADDMDLLGAPALKITLRSDLPFGMLVARLCEVLPDGTSTLVTWGALNLAHRESSEYPAQLEPGEAVDVRLDLNHCGRRFGTGNRVRLILSNQHWPALWPQPGMPALELEPGACRLVLPVRTPQPGDGEAIFGEARIAPPVPMTSLEDEAHSRRLVIDAGSRTETLTLDSNHGRQHLTDRDNETWARVVDRMTITEDDPLSARLETGWVLGYRSGEADAETKSRVVVTSTQTQFRLEWRLEVCERGQLIFEREGDEWIDRDHL</sequence>
<dbReference type="InterPro" id="IPR000383">
    <property type="entry name" value="Xaa-Pro-like_dom"/>
</dbReference>
<dbReference type="EMBL" id="JACIEE010000005">
    <property type="protein sequence ID" value="MBB3977516.1"/>
    <property type="molecule type" value="Genomic_DNA"/>
</dbReference>
<dbReference type="SMART" id="SM00939">
    <property type="entry name" value="PepX_C"/>
    <property type="match status" value="1"/>
</dbReference>
<dbReference type="InterPro" id="IPR050585">
    <property type="entry name" value="Xaa-Pro_dipeptidyl-ppase/CocE"/>
</dbReference>
<dbReference type="Gene3D" id="1.10.3020.10">
    <property type="entry name" value="alpha-amino acid ester hydrolase ( Helical cap domain)"/>
    <property type="match status" value="1"/>
</dbReference>
<dbReference type="Pfam" id="PF08530">
    <property type="entry name" value="PepX_C"/>
    <property type="match status" value="1"/>
</dbReference>
<keyword evidence="1" id="KW-0378">Hydrolase</keyword>
<evidence type="ECO:0000256" key="1">
    <source>
        <dbReference type="ARBA" id="ARBA00022801"/>
    </source>
</evidence>
<dbReference type="AlphaFoldDB" id="A0A7W6DA71"/>
<gene>
    <name evidence="3" type="ORF">GGQ64_002722</name>
</gene>
<dbReference type="PANTHER" id="PTHR43056">
    <property type="entry name" value="PEPTIDASE S9 PROLYL OLIGOPEPTIDASE"/>
    <property type="match status" value="1"/>
</dbReference>
<proteinExistence type="predicted"/>
<dbReference type="Gene3D" id="3.40.50.1820">
    <property type="entry name" value="alpha/beta hydrolase"/>
    <property type="match status" value="1"/>
</dbReference>
<dbReference type="RefSeq" id="WP_183805005.1">
    <property type="nucleotide sequence ID" value="NZ_JACIEE010000005.1"/>
</dbReference>
<dbReference type="PANTHER" id="PTHR43056:SF10">
    <property type="entry name" value="COCE_NOND FAMILY, PUTATIVE (AFU_ORTHOLOGUE AFUA_7G00600)-RELATED"/>
    <property type="match status" value="1"/>
</dbReference>
<reference evidence="3 4" key="1">
    <citation type="submission" date="2020-08" db="EMBL/GenBank/DDBJ databases">
        <title>Genomic Encyclopedia of Type Strains, Phase IV (KMG-IV): sequencing the most valuable type-strain genomes for metagenomic binning, comparative biology and taxonomic classification.</title>
        <authorList>
            <person name="Goeker M."/>
        </authorList>
    </citation>
    <scope>NUCLEOTIDE SEQUENCE [LARGE SCALE GENOMIC DNA]</scope>
    <source>
        <strain evidence="3 4">DSM 100211</strain>
    </source>
</reference>
<evidence type="ECO:0000259" key="2">
    <source>
        <dbReference type="SMART" id="SM00939"/>
    </source>
</evidence>
<dbReference type="Proteomes" id="UP000574761">
    <property type="component" value="Unassembled WGS sequence"/>
</dbReference>
<dbReference type="SUPFAM" id="SSF53474">
    <property type="entry name" value="alpha/beta-Hydrolases"/>
    <property type="match status" value="1"/>
</dbReference>
<keyword evidence="4" id="KW-1185">Reference proteome</keyword>
<evidence type="ECO:0000313" key="3">
    <source>
        <dbReference type="EMBL" id="MBB3977516.1"/>
    </source>
</evidence>
<dbReference type="SUPFAM" id="SSF49785">
    <property type="entry name" value="Galactose-binding domain-like"/>
    <property type="match status" value="1"/>
</dbReference>
<protein>
    <recommendedName>
        <fullName evidence="2">Xaa-Pro dipeptidyl-peptidase C-terminal domain-containing protein</fullName>
    </recommendedName>
</protein>
<evidence type="ECO:0000313" key="4">
    <source>
        <dbReference type="Proteomes" id="UP000574761"/>
    </source>
</evidence>
<organism evidence="3 4">
    <name type="scientific">Mycoplana azooxidifex</name>
    <dbReference type="NCBI Taxonomy" id="1636188"/>
    <lineage>
        <taxon>Bacteria</taxon>
        <taxon>Pseudomonadati</taxon>
        <taxon>Pseudomonadota</taxon>
        <taxon>Alphaproteobacteria</taxon>
        <taxon>Hyphomicrobiales</taxon>
        <taxon>Rhizobiaceae</taxon>
        <taxon>Mycoplana</taxon>
    </lineage>
</organism>
<dbReference type="InterPro" id="IPR008979">
    <property type="entry name" value="Galactose-bd-like_sf"/>
</dbReference>
<dbReference type="Pfam" id="PF02129">
    <property type="entry name" value="Peptidase_S15"/>
    <property type="match status" value="1"/>
</dbReference>
<name>A0A7W6DA71_9HYPH</name>
<dbReference type="InterPro" id="IPR013736">
    <property type="entry name" value="Xaa-Pro_dipept_C"/>
</dbReference>
<dbReference type="GO" id="GO:0008239">
    <property type="term" value="F:dipeptidyl-peptidase activity"/>
    <property type="evidence" value="ECO:0007669"/>
    <property type="project" value="InterPro"/>
</dbReference>
<feature type="domain" description="Xaa-Pro dipeptidyl-peptidase C-terminal" evidence="2">
    <location>
        <begin position="292"/>
        <end position="543"/>
    </location>
</feature>
<comment type="caution">
    <text evidence="3">The sequence shown here is derived from an EMBL/GenBank/DDBJ whole genome shotgun (WGS) entry which is preliminary data.</text>
</comment>